<evidence type="ECO:0000259" key="1">
    <source>
        <dbReference type="Pfam" id="PF13401"/>
    </source>
</evidence>
<protein>
    <recommendedName>
        <fullName evidence="1">ORC1/DEAH AAA+ ATPase domain-containing protein</fullName>
    </recommendedName>
</protein>
<name>A0A2K9LFR6_9GAMM</name>
<accession>A0A2K9LFR6</accession>
<dbReference type="RefSeq" id="WP_101892357.1">
    <property type="nucleotide sequence ID" value="NZ_CP022684.1"/>
</dbReference>
<dbReference type="InterPro" id="IPR049945">
    <property type="entry name" value="AAA_22"/>
</dbReference>
<dbReference type="Proteomes" id="UP000235116">
    <property type="component" value="Chromosome"/>
</dbReference>
<dbReference type="OrthoDB" id="6191537at2"/>
<organism evidence="2 3">
    <name type="scientific">Ketobacter alkanivorans</name>
    <dbReference type="NCBI Taxonomy" id="1917421"/>
    <lineage>
        <taxon>Bacteria</taxon>
        <taxon>Pseudomonadati</taxon>
        <taxon>Pseudomonadota</taxon>
        <taxon>Gammaproteobacteria</taxon>
        <taxon>Pseudomonadales</taxon>
        <taxon>Ketobacteraceae</taxon>
        <taxon>Ketobacter</taxon>
    </lineage>
</organism>
<dbReference type="KEGG" id="kak:Kalk_00500"/>
<sequence>MKMQAFNTNIHPIWDTMRFPFETPAISKLKSEICLWANSGITGGVVLGDGRTGKSISIGMIKEAIKLKTTNQTLPSITYRAKKRDKRTIAQCYRNLYRITGEKDKKGYSPEDMMDQIVCYILDLAALHSNRQVLLFVDEFQRMTLDQLIVFAELQDELLEDYKALLNVFLFGNIDESDHLLNQVKTSQYNFLHGRFFIQKYVFRGITNKDELSKCLRQYDTLRFPEIDGPTYTEHFLPEAFKNGWRLENLTDLIWKTYLRVKKPERRTSWGMKYFTGTIAPLLSGYLKREGVNRVNEAMVYRAIQASGLITNEINRVK</sequence>
<evidence type="ECO:0000313" key="2">
    <source>
        <dbReference type="EMBL" id="AUM11011.1"/>
    </source>
</evidence>
<dbReference type="GO" id="GO:0016887">
    <property type="term" value="F:ATP hydrolysis activity"/>
    <property type="evidence" value="ECO:0007669"/>
    <property type="project" value="InterPro"/>
</dbReference>
<dbReference type="AlphaFoldDB" id="A0A2K9LFR6"/>
<gene>
    <name evidence="2" type="ORF">Kalk_00500</name>
</gene>
<proteinExistence type="predicted"/>
<dbReference type="Pfam" id="PF13401">
    <property type="entry name" value="AAA_22"/>
    <property type="match status" value="1"/>
</dbReference>
<evidence type="ECO:0000313" key="3">
    <source>
        <dbReference type="Proteomes" id="UP000235116"/>
    </source>
</evidence>
<dbReference type="InterPro" id="IPR027417">
    <property type="entry name" value="P-loop_NTPase"/>
</dbReference>
<dbReference type="SUPFAM" id="SSF52540">
    <property type="entry name" value="P-loop containing nucleoside triphosphate hydrolases"/>
    <property type="match status" value="1"/>
</dbReference>
<keyword evidence="3" id="KW-1185">Reference proteome</keyword>
<dbReference type="EMBL" id="CP022684">
    <property type="protein sequence ID" value="AUM11011.1"/>
    <property type="molecule type" value="Genomic_DNA"/>
</dbReference>
<feature type="domain" description="ORC1/DEAH AAA+ ATPase" evidence="1">
    <location>
        <begin position="44"/>
        <end position="174"/>
    </location>
</feature>
<dbReference type="Gene3D" id="3.40.50.300">
    <property type="entry name" value="P-loop containing nucleotide triphosphate hydrolases"/>
    <property type="match status" value="1"/>
</dbReference>
<reference evidence="3" key="1">
    <citation type="submission" date="2017-08" db="EMBL/GenBank/DDBJ databases">
        <title>Direct submision.</title>
        <authorList>
            <person name="Kim S.-J."/>
            <person name="Rhee S.-K."/>
        </authorList>
    </citation>
    <scope>NUCLEOTIDE SEQUENCE [LARGE SCALE GENOMIC DNA]</scope>
    <source>
        <strain evidence="3">GI5</strain>
    </source>
</reference>